<proteinExistence type="predicted"/>
<comment type="caution">
    <text evidence="2">The sequence shown here is derived from an EMBL/GenBank/DDBJ whole genome shotgun (WGS) entry which is preliminary data.</text>
</comment>
<feature type="region of interest" description="Disordered" evidence="1">
    <location>
        <begin position="244"/>
        <end position="267"/>
    </location>
</feature>
<evidence type="ECO:0000313" key="2">
    <source>
        <dbReference type="EMBL" id="KAF5693042.1"/>
    </source>
</evidence>
<evidence type="ECO:0000256" key="1">
    <source>
        <dbReference type="SAM" id="MobiDB-lite"/>
    </source>
</evidence>
<dbReference type="Proteomes" id="UP000562682">
    <property type="component" value="Unassembled WGS sequence"/>
</dbReference>
<protein>
    <submittedName>
        <fullName evidence="2">Uncharacterized protein</fullName>
    </submittedName>
</protein>
<dbReference type="Gene3D" id="3.80.10.10">
    <property type="entry name" value="Ribonuclease Inhibitor"/>
    <property type="match status" value="1"/>
</dbReference>
<dbReference type="EMBL" id="JAAOAK010000053">
    <property type="protein sequence ID" value="KAF5693042.1"/>
    <property type="molecule type" value="Genomic_DNA"/>
</dbReference>
<gene>
    <name evidence="2" type="ORF">FDENT_2354</name>
</gene>
<sequence length="267" mass="30042">MPPIRTEKSNSAADAPAPGTDAPKKRLLKPVVKGVKEARFTSSETDWDGKYHNLIGTSTRMIYFGYAFVLTDDHIDDILVLSRQVREKIWQFIFNFSDVSCTAKNGARDLTHDAVIRLAKGLPSLRTVSLPSANKVGDAGFLSLISNCRDLRLLEITPSSTNSFGLTKITAKAFDEFCEHPEWAPGLRQIIITNDEQNKEFMKSMRALSKQREKLVVTLLGRSEEKKWGDFEITTIPEHFMKGRKCSPEKTPRGIAQRYGQDHSIQV</sequence>
<organism evidence="2 3">
    <name type="scientific">Fusarium denticulatum</name>
    <dbReference type="NCBI Taxonomy" id="48507"/>
    <lineage>
        <taxon>Eukaryota</taxon>
        <taxon>Fungi</taxon>
        <taxon>Dikarya</taxon>
        <taxon>Ascomycota</taxon>
        <taxon>Pezizomycotina</taxon>
        <taxon>Sordariomycetes</taxon>
        <taxon>Hypocreomycetidae</taxon>
        <taxon>Hypocreales</taxon>
        <taxon>Nectriaceae</taxon>
        <taxon>Fusarium</taxon>
        <taxon>Fusarium fujikuroi species complex</taxon>
    </lineage>
</organism>
<feature type="compositionally biased region" description="Low complexity" evidence="1">
    <location>
        <begin position="12"/>
        <end position="21"/>
    </location>
</feature>
<feature type="region of interest" description="Disordered" evidence="1">
    <location>
        <begin position="1"/>
        <end position="24"/>
    </location>
</feature>
<accession>A0A8H6CUU4</accession>
<keyword evidence="3" id="KW-1185">Reference proteome</keyword>
<reference evidence="2 3" key="1">
    <citation type="submission" date="2020-05" db="EMBL/GenBank/DDBJ databases">
        <title>Identification and distribution of gene clusters putatively required for synthesis of sphingolipid metabolism inhibitors in phylogenetically diverse species of the filamentous fungus Fusarium.</title>
        <authorList>
            <person name="Kim H.-S."/>
            <person name="Busman M."/>
            <person name="Brown D.W."/>
            <person name="Divon H."/>
            <person name="Uhlig S."/>
            <person name="Proctor R.H."/>
        </authorList>
    </citation>
    <scope>NUCLEOTIDE SEQUENCE [LARGE SCALE GENOMIC DNA]</scope>
    <source>
        <strain evidence="2 3">NRRL 25311</strain>
    </source>
</reference>
<evidence type="ECO:0000313" key="3">
    <source>
        <dbReference type="Proteomes" id="UP000562682"/>
    </source>
</evidence>
<dbReference type="AlphaFoldDB" id="A0A8H6CUU4"/>
<name>A0A8H6CUU4_9HYPO</name>
<dbReference type="InterPro" id="IPR032675">
    <property type="entry name" value="LRR_dom_sf"/>
</dbReference>